<dbReference type="InterPro" id="IPR036412">
    <property type="entry name" value="HAD-like_sf"/>
</dbReference>
<accession>A0A8B6X2D7</accession>
<reference evidence="6" key="6">
    <citation type="submission" date="2025-08" db="UniProtKB">
        <authorList>
            <consortium name="RefSeq"/>
        </authorList>
    </citation>
    <scope>IDENTIFICATION</scope>
</reference>
<dbReference type="Gene3D" id="3.30.70.1020">
    <property type="entry name" value="Trehalose-6-phosphate phosphatase related protein, domain 2"/>
    <property type="match status" value="1"/>
</dbReference>
<evidence type="ECO:0000256" key="2">
    <source>
        <dbReference type="ARBA" id="ARBA00008770"/>
    </source>
</evidence>
<dbReference type="Pfam" id="PF02358">
    <property type="entry name" value="Trehalose_PPase"/>
    <property type="match status" value="1"/>
</dbReference>
<dbReference type="GO" id="GO:0005992">
    <property type="term" value="P:trehalose biosynthetic process"/>
    <property type="evidence" value="ECO:0007669"/>
    <property type="project" value="UniProtKB-UniPathway"/>
</dbReference>
<dbReference type="Gene3D" id="3.40.50.1000">
    <property type="entry name" value="HAD superfamily/HAD-like"/>
    <property type="match status" value="1"/>
</dbReference>
<organism evidence="5 6">
    <name type="scientific">Derxia gummosa DSM 723</name>
    <dbReference type="NCBI Taxonomy" id="1121388"/>
    <lineage>
        <taxon>Bacteria</taxon>
        <taxon>Pseudomonadati</taxon>
        <taxon>Pseudomonadota</taxon>
        <taxon>Betaproteobacteria</taxon>
        <taxon>Burkholderiales</taxon>
        <taxon>Alcaligenaceae</taxon>
        <taxon>Derxia</taxon>
    </lineage>
</organism>
<comment type="similarity">
    <text evidence="2 4">Belongs to the trehalose phosphatase family.</text>
</comment>
<evidence type="ECO:0000313" key="6">
    <source>
        <dbReference type="RefSeq" id="WP_028310820.1"/>
    </source>
</evidence>
<dbReference type="GO" id="GO:0046872">
    <property type="term" value="F:metal ion binding"/>
    <property type="evidence" value="ECO:0007669"/>
    <property type="project" value="UniProtKB-KW"/>
</dbReference>
<protein>
    <recommendedName>
        <fullName evidence="4">Trehalose 6-phosphate phosphatase</fullName>
        <ecNumber evidence="4">3.1.3.12</ecNumber>
    </recommendedName>
</protein>
<evidence type="ECO:0000256" key="3">
    <source>
        <dbReference type="ARBA" id="ARBA00022801"/>
    </source>
</evidence>
<dbReference type="AlphaFoldDB" id="A0A8B6X2D7"/>
<evidence type="ECO:0000256" key="1">
    <source>
        <dbReference type="ARBA" id="ARBA00005199"/>
    </source>
</evidence>
<reference evidence="6" key="5">
    <citation type="journal article" date="2004" name="Arch. Biochem. Biophys.">
        <title>Cloning and expression of the trehalose-phosphate phosphatase of Mycobacterium tuberculosis: comparison to the enzyme from Mycobacterium smegmatis.</title>
        <authorList>
            <person name="Edavana V.K."/>
            <person name="Pastuszak I."/>
            <person name="Carroll J.D."/>
            <person name="Thampi P."/>
            <person name="Abraham E.C."/>
            <person name="Elbein A.D."/>
        </authorList>
    </citation>
    <scope>NUCLEOTIDE SEQUENCE</scope>
</reference>
<keyword evidence="4" id="KW-0460">Magnesium</keyword>
<name>A0A8B6X2D7_9BURK</name>
<evidence type="ECO:0000256" key="4">
    <source>
        <dbReference type="RuleBase" id="RU361117"/>
    </source>
</evidence>
<dbReference type="InterPro" id="IPR044651">
    <property type="entry name" value="OTSB-like"/>
</dbReference>
<reference evidence="6" key="2">
    <citation type="journal article" date="1994" name="Gene">
        <title>Analysis of the otsBA operon for osmoregulatory trehalose synthesis in Escherichia coli and homology of the OtsA and OtsB proteins to the yeast trehalose-6-phosphate synthase/phosphatase complex.</title>
        <authorList>
            <person name="Kaasen I."/>
            <person name="McDougall J."/>
            <person name="Strom A.R."/>
        </authorList>
    </citation>
    <scope>NUCLEOTIDE SEQUENCE</scope>
</reference>
<comment type="pathway">
    <text evidence="1 4">Glycan biosynthesis; trehalose biosynthesis.</text>
</comment>
<comment type="cofactor">
    <cofactor evidence="4">
        <name>Mg(2+)</name>
        <dbReference type="ChEBI" id="CHEBI:18420"/>
    </cofactor>
</comment>
<gene>
    <name evidence="6" type="primary">otsB</name>
</gene>
<dbReference type="NCBIfam" id="TIGR00685">
    <property type="entry name" value="T6PP"/>
    <property type="match status" value="1"/>
</dbReference>
<comment type="function">
    <text evidence="4">Removes the phosphate from trehalose 6-phosphate to produce free trehalose.</text>
</comment>
<dbReference type="InterPro" id="IPR023214">
    <property type="entry name" value="HAD_sf"/>
</dbReference>
<reference evidence="6" key="4">
    <citation type="journal article" date="2002" name="Plant J.">
        <title>Trehalose-6-phosphate synthase 1, which catalyses the first step in trehalose synthesis, is essential for Arabidopsis embryo maturation.</title>
        <authorList>
            <person name="Eastmond P.J."/>
            <person name="van Dijken A.J."/>
            <person name="Spielman M."/>
            <person name="Kerr A."/>
            <person name="Tissier A.F."/>
            <person name="Dickinson H.G."/>
            <person name="Jones J.D."/>
            <person name="Smeekens S.C."/>
            <person name="Graham I.A."/>
        </authorList>
    </citation>
    <scope>NUCLEOTIDE SEQUENCE</scope>
</reference>
<reference evidence="6" key="3">
    <citation type="journal article" date="2001" name="Trends Plant Sci.">
        <title>An unexpected plethora of trehalose biosynthesis genes in Arabidopsis thaliana.</title>
        <authorList>
            <person name="Leyman B."/>
            <person name="Van Dijck P."/>
            <person name="Thevelein J.M."/>
        </authorList>
    </citation>
    <scope>NUCLEOTIDE SEQUENCE</scope>
</reference>
<dbReference type="NCBIfam" id="TIGR01484">
    <property type="entry name" value="HAD-SF-IIB"/>
    <property type="match status" value="1"/>
</dbReference>
<dbReference type="EC" id="3.1.3.12" evidence="4"/>
<dbReference type="RefSeq" id="WP_028310820.1">
    <property type="nucleotide sequence ID" value="NZ_AXWS01000008.1"/>
</dbReference>
<dbReference type="UniPathway" id="UPA00299"/>
<dbReference type="InterPro" id="IPR006379">
    <property type="entry name" value="HAD-SF_hydro_IIB"/>
</dbReference>
<dbReference type="PANTHER" id="PTHR43768:SF3">
    <property type="entry name" value="TREHALOSE 6-PHOSPHATE PHOSPHATASE"/>
    <property type="match status" value="1"/>
</dbReference>
<dbReference type="Proteomes" id="UP000675920">
    <property type="component" value="Unplaced"/>
</dbReference>
<keyword evidence="4" id="KW-0479">Metal-binding</keyword>
<keyword evidence="3 4" id="KW-0378">Hydrolase</keyword>
<proteinExistence type="inferred from homology"/>
<dbReference type="SUPFAM" id="SSF56784">
    <property type="entry name" value="HAD-like"/>
    <property type="match status" value="1"/>
</dbReference>
<evidence type="ECO:0000313" key="5">
    <source>
        <dbReference type="Proteomes" id="UP000675920"/>
    </source>
</evidence>
<dbReference type="GO" id="GO:0004805">
    <property type="term" value="F:trehalose-phosphatase activity"/>
    <property type="evidence" value="ECO:0007669"/>
    <property type="project" value="UniProtKB-EC"/>
</dbReference>
<sequence>MKHLFSPEGEAALADLLRLQPLLAFDFDGTLAPIVARPEDARVAPAVSRRLARLTERWPVAVVTGRQLADVRDRLGFEPGCIVGNHGAENLGDPAAAERLSRALDGARDLLAAQGAALAAAGVSVEDKGQSLALHYRLARDRDRARIEIESLLARTGPELRSFGGKLVFNLVAADAPDKASAVHALVRATGAGAALFAGDDLNDEPVFAAAEPHWLTIKVGHDEAATGARFFLDSPAEMPRLLDRILAVLDAG</sequence>
<keyword evidence="5" id="KW-1185">Reference proteome</keyword>
<comment type="catalytic activity">
    <reaction evidence="4">
        <text>alpha,alpha-trehalose 6-phosphate + H2O = alpha,alpha-trehalose + phosphate</text>
        <dbReference type="Rhea" id="RHEA:23420"/>
        <dbReference type="ChEBI" id="CHEBI:15377"/>
        <dbReference type="ChEBI" id="CHEBI:16551"/>
        <dbReference type="ChEBI" id="CHEBI:43474"/>
        <dbReference type="ChEBI" id="CHEBI:58429"/>
        <dbReference type="EC" id="3.1.3.12"/>
    </reaction>
</comment>
<reference evidence="6" key="1">
    <citation type="journal article" date="1993" name="Eur. J. Biochem.">
        <title>Disruption of TPS2, the gene encoding the 100-kDa subunit of the trehalose-6-phosphate synthase/phosphatase complex in Saccharomyces cerevisiae, causes accumulation of trehalose-6-phosphate and loss of trehalose-6-phosphate phosphatase activity.</title>
        <authorList>
            <person name="De Virgilio C."/>
            <person name="Burckert N."/>
            <person name="Bell W."/>
            <person name="Jeno P."/>
            <person name="Boller T."/>
            <person name="Wiemken A."/>
        </authorList>
    </citation>
    <scope>NUCLEOTIDE SEQUENCE</scope>
</reference>
<dbReference type="OrthoDB" id="9814913at2"/>
<dbReference type="InterPro" id="IPR003337">
    <property type="entry name" value="Trehalose_PPase"/>
</dbReference>
<dbReference type="PANTHER" id="PTHR43768">
    <property type="entry name" value="TREHALOSE 6-PHOSPHATE PHOSPHATASE"/>
    <property type="match status" value="1"/>
</dbReference>